<dbReference type="OrthoDB" id="530876at2759"/>
<feature type="domain" description="Methyltransferase type 11" evidence="1">
    <location>
        <begin position="48"/>
        <end position="121"/>
    </location>
</feature>
<organism evidence="2 3">
    <name type="scientific">Edaphochlamys debaryana</name>
    <dbReference type="NCBI Taxonomy" id="47281"/>
    <lineage>
        <taxon>Eukaryota</taxon>
        <taxon>Viridiplantae</taxon>
        <taxon>Chlorophyta</taxon>
        <taxon>core chlorophytes</taxon>
        <taxon>Chlorophyceae</taxon>
        <taxon>CS clade</taxon>
        <taxon>Chlamydomonadales</taxon>
        <taxon>Chlamydomonadales incertae sedis</taxon>
        <taxon>Edaphochlamys</taxon>
    </lineage>
</organism>
<dbReference type="Pfam" id="PF08241">
    <property type="entry name" value="Methyltransf_11"/>
    <property type="match status" value="1"/>
</dbReference>
<dbReference type="EMBL" id="JAEHOE010000036">
    <property type="protein sequence ID" value="KAG2493660.1"/>
    <property type="molecule type" value="Genomic_DNA"/>
</dbReference>
<name>A0A836BYJ5_9CHLO</name>
<comment type="caution">
    <text evidence="2">The sequence shown here is derived from an EMBL/GenBank/DDBJ whole genome shotgun (WGS) entry which is preliminary data.</text>
</comment>
<evidence type="ECO:0000313" key="2">
    <source>
        <dbReference type="EMBL" id="KAG2493660.1"/>
    </source>
</evidence>
<evidence type="ECO:0000259" key="1">
    <source>
        <dbReference type="Pfam" id="PF08241"/>
    </source>
</evidence>
<keyword evidence="3" id="KW-1185">Reference proteome</keyword>
<dbReference type="Proteomes" id="UP000612055">
    <property type="component" value="Unassembled WGS sequence"/>
</dbReference>
<dbReference type="Gene3D" id="3.40.50.150">
    <property type="entry name" value="Vaccinia Virus protein VP39"/>
    <property type="match status" value="1"/>
</dbReference>
<reference evidence="2" key="1">
    <citation type="journal article" date="2020" name="bioRxiv">
        <title>Comparative genomics of Chlamydomonas.</title>
        <authorList>
            <person name="Craig R.J."/>
            <person name="Hasan A.R."/>
            <person name="Ness R.W."/>
            <person name="Keightley P.D."/>
        </authorList>
    </citation>
    <scope>NUCLEOTIDE SEQUENCE</scope>
    <source>
        <strain evidence="2">CCAP 11/70</strain>
    </source>
</reference>
<sequence length="257" mass="27366">MLPRLQHRLRAKGGAPPAARQRGFVVPIAKPLTVVSSSKPDEAVGPSGLDLGSRLLERAAAKAQAAGLELELMQQDADAASFPAASFDAVTCCAALPFLPDTLASLRSWRGWLRPGGQLVFNAFRAPSSPEFGLLLGLLKDRHGLCVEDPCARLGSPERCRGALEAAEFTEVQVWTEVVEEVVTKPVAEYVEGVWRQTRHSPFAPLDALLSAEALDSLHGEYMAAALEAAAGRMEGAGGQLVSTLTTYVARGVRPEE</sequence>
<dbReference type="SUPFAM" id="SSF53335">
    <property type="entry name" value="S-adenosyl-L-methionine-dependent methyltransferases"/>
    <property type="match status" value="1"/>
</dbReference>
<dbReference type="GO" id="GO:0008757">
    <property type="term" value="F:S-adenosylmethionine-dependent methyltransferase activity"/>
    <property type="evidence" value="ECO:0007669"/>
    <property type="project" value="InterPro"/>
</dbReference>
<accession>A0A836BYJ5</accession>
<gene>
    <name evidence="2" type="ORF">HYH03_008175</name>
</gene>
<dbReference type="AlphaFoldDB" id="A0A836BYJ5"/>
<proteinExistence type="predicted"/>
<dbReference type="InterPro" id="IPR029063">
    <property type="entry name" value="SAM-dependent_MTases_sf"/>
</dbReference>
<evidence type="ECO:0000313" key="3">
    <source>
        <dbReference type="Proteomes" id="UP000612055"/>
    </source>
</evidence>
<dbReference type="InterPro" id="IPR013216">
    <property type="entry name" value="Methyltransf_11"/>
</dbReference>
<protein>
    <recommendedName>
        <fullName evidence="1">Methyltransferase type 11 domain-containing protein</fullName>
    </recommendedName>
</protein>